<protein>
    <submittedName>
        <fullName evidence="14">Chloride channel protein</fullName>
    </submittedName>
</protein>
<dbReference type="Pfam" id="PF00654">
    <property type="entry name" value="Voltage_CLC"/>
    <property type="match status" value="1"/>
</dbReference>
<comment type="subcellular location">
    <subcellularLocation>
        <location evidence="1">Membrane</location>
        <topology evidence="1">Multi-pass membrane protein</topology>
    </subcellularLocation>
</comment>
<dbReference type="InterPro" id="IPR000644">
    <property type="entry name" value="CBS_dom"/>
</dbReference>
<dbReference type="CDD" id="cd02205">
    <property type="entry name" value="CBS_pair_SF"/>
    <property type="match status" value="1"/>
</dbReference>
<keyword evidence="8" id="KW-0868">Chloride</keyword>
<feature type="transmembrane region" description="Helical" evidence="12">
    <location>
        <begin position="399"/>
        <end position="421"/>
    </location>
</feature>
<dbReference type="Proteomes" id="UP001500037">
    <property type="component" value="Unassembled WGS sequence"/>
</dbReference>
<keyword evidence="5" id="KW-0406">Ion transport</keyword>
<feature type="domain" description="CBS" evidence="13">
    <location>
        <begin position="512"/>
        <end position="573"/>
    </location>
</feature>
<feature type="transmembrane region" description="Helical" evidence="12">
    <location>
        <begin position="241"/>
        <end position="265"/>
    </location>
</feature>
<feature type="transmembrane region" description="Helical" evidence="12">
    <location>
        <begin position="339"/>
        <end position="357"/>
    </location>
</feature>
<dbReference type="PRINTS" id="PR00762">
    <property type="entry name" value="CLCHANNEL"/>
</dbReference>
<dbReference type="CDD" id="cd00400">
    <property type="entry name" value="Voltage_gated_ClC"/>
    <property type="match status" value="1"/>
</dbReference>
<evidence type="ECO:0000256" key="11">
    <source>
        <dbReference type="SAM" id="MobiDB-lite"/>
    </source>
</evidence>
<name>A0ABN1WJ56_9ACTN</name>
<feature type="transmembrane region" description="Helical" evidence="12">
    <location>
        <begin position="169"/>
        <end position="193"/>
    </location>
</feature>
<evidence type="ECO:0000313" key="15">
    <source>
        <dbReference type="Proteomes" id="UP001500037"/>
    </source>
</evidence>
<comment type="caution">
    <text evidence="14">The sequence shown here is derived from an EMBL/GenBank/DDBJ whole genome shotgun (WGS) entry which is preliminary data.</text>
</comment>
<feature type="transmembrane region" description="Helical" evidence="12">
    <location>
        <begin position="205"/>
        <end position="229"/>
    </location>
</feature>
<evidence type="ECO:0000256" key="2">
    <source>
        <dbReference type="ARBA" id="ARBA00022448"/>
    </source>
</evidence>
<dbReference type="SUPFAM" id="SSF54631">
    <property type="entry name" value="CBS-domain pair"/>
    <property type="match status" value="1"/>
</dbReference>
<dbReference type="PROSITE" id="PS51371">
    <property type="entry name" value="CBS"/>
    <property type="match status" value="1"/>
</dbReference>
<feature type="transmembrane region" description="Helical" evidence="12">
    <location>
        <begin position="277"/>
        <end position="295"/>
    </location>
</feature>
<feature type="transmembrane region" description="Helical" evidence="12">
    <location>
        <begin position="21"/>
        <end position="42"/>
    </location>
</feature>
<dbReference type="PANTHER" id="PTHR43427">
    <property type="entry name" value="CHLORIDE CHANNEL PROTEIN CLC-E"/>
    <property type="match status" value="1"/>
</dbReference>
<feature type="transmembrane region" description="Helical" evidence="12">
    <location>
        <begin position="72"/>
        <end position="92"/>
    </location>
</feature>
<keyword evidence="4 12" id="KW-1133">Transmembrane helix</keyword>
<feature type="region of interest" description="Disordered" evidence="11">
    <location>
        <begin position="570"/>
        <end position="591"/>
    </location>
</feature>
<dbReference type="InterPro" id="IPR050368">
    <property type="entry name" value="ClC-type_chloride_channel"/>
</dbReference>
<evidence type="ECO:0000313" key="14">
    <source>
        <dbReference type="EMBL" id="GAA1246002.1"/>
    </source>
</evidence>
<dbReference type="EMBL" id="BAAALF010000073">
    <property type="protein sequence ID" value="GAA1246002.1"/>
    <property type="molecule type" value="Genomic_DNA"/>
</dbReference>
<evidence type="ECO:0000256" key="9">
    <source>
        <dbReference type="ARBA" id="ARBA00023303"/>
    </source>
</evidence>
<evidence type="ECO:0000256" key="10">
    <source>
        <dbReference type="PROSITE-ProRule" id="PRU00703"/>
    </source>
</evidence>
<keyword evidence="7" id="KW-0869">Chloride channel</keyword>
<dbReference type="RefSeq" id="WP_344443273.1">
    <property type="nucleotide sequence ID" value="NZ_BAAALF010000073.1"/>
</dbReference>
<dbReference type="Gene3D" id="3.10.580.10">
    <property type="entry name" value="CBS-domain"/>
    <property type="match status" value="1"/>
</dbReference>
<keyword evidence="15" id="KW-1185">Reference proteome</keyword>
<dbReference type="Pfam" id="PF00571">
    <property type="entry name" value="CBS"/>
    <property type="match status" value="1"/>
</dbReference>
<evidence type="ECO:0000256" key="6">
    <source>
        <dbReference type="ARBA" id="ARBA00023136"/>
    </source>
</evidence>
<organism evidence="14 15">
    <name type="scientific">Kitasatospora nipponensis</name>
    <dbReference type="NCBI Taxonomy" id="258049"/>
    <lineage>
        <taxon>Bacteria</taxon>
        <taxon>Bacillati</taxon>
        <taxon>Actinomycetota</taxon>
        <taxon>Actinomycetes</taxon>
        <taxon>Kitasatosporales</taxon>
        <taxon>Streptomycetaceae</taxon>
        <taxon>Kitasatospora</taxon>
    </lineage>
</organism>
<feature type="transmembrane region" description="Helical" evidence="12">
    <location>
        <begin position="315"/>
        <end position="333"/>
    </location>
</feature>
<keyword evidence="10" id="KW-0129">CBS domain</keyword>
<evidence type="ECO:0000256" key="12">
    <source>
        <dbReference type="SAM" id="Phobius"/>
    </source>
</evidence>
<dbReference type="PANTHER" id="PTHR43427:SF6">
    <property type="entry name" value="CHLORIDE CHANNEL PROTEIN CLC-E"/>
    <property type="match status" value="1"/>
</dbReference>
<evidence type="ECO:0000259" key="13">
    <source>
        <dbReference type="PROSITE" id="PS51371"/>
    </source>
</evidence>
<proteinExistence type="predicted"/>
<gene>
    <name evidence="14" type="ORF">GCM10009665_41120</name>
</gene>
<evidence type="ECO:0000256" key="7">
    <source>
        <dbReference type="ARBA" id="ARBA00023173"/>
    </source>
</evidence>
<dbReference type="InterPro" id="IPR046342">
    <property type="entry name" value="CBS_dom_sf"/>
</dbReference>
<keyword evidence="9" id="KW-0407">Ion channel</keyword>
<evidence type="ECO:0000256" key="8">
    <source>
        <dbReference type="ARBA" id="ARBA00023214"/>
    </source>
</evidence>
<dbReference type="SUPFAM" id="SSF81340">
    <property type="entry name" value="Clc chloride channel"/>
    <property type="match status" value="1"/>
</dbReference>
<dbReference type="InterPro" id="IPR014743">
    <property type="entry name" value="Cl-channel_core"/>
</dbReference>
<evidence type="ECO:0000256" key="4">
    <source>
        <dbReference type="ARBA" id="ARBA00022989"/>
    </source>
</evidence>
<accession>A0ABN1WJ56</accession>
<evidence type="ECO:0000256" key="3">
    <source>
        <dbReference type="ARBA" id="ARBA00022692"/>
    </source>
</evidence>
<dbReference type="InterPro" id="IPR001807">
    <property type="entry name" value="ClC"/>
</dbReference>
<dbReference type="Gene3D" id="1.10.3080.10">
    <property type="entry name" value="Clc chloride channel"/>
    <property type="match status" value="1"/>
</dbReference>
<keyword evidence="3 12" id="KW-0812">Transmembrane</keyword>
<evidence type="ECO:0000256" key="5">
    <source>
        <dbReference type="ARBA" id="ARBA00023065"/>
    </source>
</evidence>
<evidence type="ECO:0000256" key="1">
    <source>
        <dbReference type="ARBA" id="ARBA00004141"/>
    </source>
</evidence>
<keyword evidence="6 12" id="KW-0472">Membrane</keyword>
<reference evidence="14 15" key="1">
    <citation type="journal article" date="2019" name="Int. J. Syst. Evol. Microbiol.">
        <title>The Global Catalogue of Microorganisms (GCM) 10K type strain sequencing project: providing services to taxonomists for standard genome sequencing and annotation.</title>
        <authorList>
            <consortium name="The Broad Institute Genomics Platform"/>
            <consortium name="The Broad Institute Genome Sequencing Center for Infectious Disease"/>
            <person name="Wu L."/>
            <person name="Ma J."/>
        </authorList>
    </citation>
    <scope>NUCLEOTIDE SEQUENCE [LARGE SCALE GENOMIC DNA]</scope>
    <source>
        <strain evidence="14 15">JCM 13004</strain>
    </source>
</reference>
<dbReference type="SMART" id="SM00116">
    <property type="entry name" value="CBS"/>
    <property type="match status" value="1"/>
</dbReference>
<keyword evidence="2" id="KW-0813">Transport</keyword>
<sequence>MSAGTRQRATHLGDFTVGPRMLLICAWALPVGGAGALAALFLQRLIALVTNLVFYQRWNTASVAPGLHHHPWWLVLSAPVAGGLVVGLMARFGSEKIRGHGMPEAIEAILTGGSRLAPKVALLKPVSAAISIGTGGPFGAEGPIIMTGGAIGSMLAQLLRLSADERKTLLVSGAAAGMAATFNSPMAAVLLAVELLLFEWRPRSFVPVVGAVAVATVARGGLMGTGPVFPVPTTGLHLSGTVTAAAAVVGLTGGLLAVVATWLVYRAEDTFARLPFHWMWWPAIGGAVIGAGGLVEPRALGVGYDVIDQLLTGRATTSLIIGILVVKTLIWSLSLGSGTSGGVLAPVFMIGGALGAWEGMLLPQAMPGFWAMTGLAAVVGGVLRSPLTGAIFTLELTHAWPTALPLLIASTVAYALSTLVLKRSILTEKIARRGLHLTREYSTDPLETFFAQEVMQREPYVLTAGRTPESTLLATLRGEAATGRGQRLLPVVARDGSLTGVTTRRALLADTADRVQAARVVVRPDDTLRHVAQLFAEHHVTSAPVLGHAPDERVLGVISLRDLLHARRHDHAEDQHRQRLIPRPTAVPDPT</sequence>